<dbReference type="Pfam" id="PF20083">
    <property type="entry name" value="DUF6477"/>
    <property type="match status" value="1"/>
</dbReference>
<protein>
    <submittedName>
        <fullName evidence="1">Uncharacterized protein</fullName>
    </submittedName>
</protein>
<dbReference type="HOGENOM" id="CLU_157929_0_0_5"/>
<accession>A0A0A0HJC4</accession>
<reference evidence="1 2" key="1">
    <citation type="submission" date="2013-01" db="EMBL/GenBank/DDBJ databases">
        <authorList>
            <person name="Fiebig A."/>
            <person name="Goeker M."/>
            <person name="Klenk H.-P.P."/>
        </authorList>
    </citation>
    <scope>NUCLEOTIDE SEQUENCE [LARGE SCALE GENOMIC DNA]</scope>
    <source>
        <strain evidence="1 2">DSM 17069</strain>
    </source>
</reference>
<organism evidence="1 2">
    <name type="scientific">Roseovarius mucosus DSM 17069</name>
    <dbReference type="NCBI Taxonomy" id="1288298"/>
    <lineage>
        <taxon>Bacteria</taxon>
        <taxon>Pseudomonadati</taxon>
        <taxon>Pseudomonadota</taxon>
        <taxon>Alphaproteobacteria</taxon>
        <taxon>Rhodobacterales</taxon>
        <taxon>Roseobacteraceae</taxon>
        <taxon>Roseovarius</taxon>
    </lineage>
</organism>
<dbReference type="eggNOG" id="ENOG5032YYG">
    <property type="taxonomic scope" value="Bacteria"/>
</dbReference>
<comment type="caution">
    <text evidence="1">The sequence shown here is derived from an EMBL/GenBank/DDBJ whole genome shotgun (WGS) entry which is preliminary data.</text>
</comment>
<dbReference type="Proteomes" id="UP000030021">
    <property type="component" value="Unassembled WGS sequence"/>
</dbReference>
<name>A0A0A0HJC4_9RHOB</name>
<dbReference type="AlphaFoldDB" id="A0A0A0HJC4"/>
<gene>
    <name evidence="1" type="ORF">rosmuc_03574</name>
</gene>
<sequence length="99" mass="11070">MHDILGTLRALRRPPLLIRAARIGLQDYRREVHLRRLLRDGPLPQSATALIRLLETEAALDEERRLANSAYSPARHVEVLIAMMGEARDVAIAPSLIGT</sequence>
<evidence type="ECO:0000313" key="1">
    <source>
        <dbReference type="EMBL" id="KGM87270.1"/>
    </source>
</evidence>
<proteinExistence type="predicted"/>
<dbReference type="EMBL" id="AONH01000016">
    <property type="protein sequence ID" value="KGM87270.1"/>
    <property type="molecule type" value="Genomic_DNA"/>
</dbReference>
<dbReference type="STRING" id="215743.ROSMUCSMR3_03993"/>
<dbReference type="InterPro" id="IPR045516">
    <property type="entry name" value="DUF6477"/>
</dbReference>
<dbReference type="RefSeq" id="WP_037269682.1">
    <property type="nucleotide sequence ID" value="NZ_KN293975.1"/>
</dbReference>
<evidence type="ECO:0000313" key="2">
    <source>
        <dbReference type="Proteomes" id="UP000030021"/>
    </source>
</evidence>
<dbReference type="PATRIC" id="fig|1288298.3.peg.3586"/>